<proteinExistence type="predicted"/>
<evidence type="ECO:0000259" key="5">
    <source>
        <dbReference type="PROSITE" id="PS50002"/>
    </source>
</evidence>
<accession>A0A3B3RTR2</accession>
<evidence type="ECO:0000313" key="7">
    <source>
        <dbReference type="Proteomes" id="UP000261540"/>
    </source>
</evidence>
<dbReference type="AlphaFoldDB" id="A0A3B3RTR2"/>
<evidence type="ECO:0000256" key="4">
    <source>
        <dbReference type="SAM" id="MobiDB-lite"/>
    </source>
</evidence>
<dbReference type="InterPro" id="IPR021090">
    <property type="entry name" value="SPIDER"/>
</dbReference>
<dbReference type="Pfam" id="PF00536">
    <property type="entry name" value="SAM_1"/>
    <property type="match status" value="1"/>
</dbReference>
<evidence type="ECO:0000256" key="2">
    <source>
        <dbReference type="ARBA" id="ARBA00022553"/>
    </source>
</evidence>
<keyword evidence="2" id="KW-0597">Phosphoprotein</keyword>
<keyword evidence="7" id="KW-1185">Reference proteome</keyword>
<dbReference type="InterPro" id="IPR051725">
    <property type="entry name" value="SAM-SH3_domain_protein"/>
</dbReference>
<dbReference type="SUPFAM" id="SSF50044">
    <property type="entry name" value="SH3-domain"/>
    <property type="match status" value="1"/>
</dbReference>
<reference evidence="6" key="1">
    <citation type="submission" date="2025-08" db="UniProtKB">
        <authorList>
            <consortium name="Ensembl"/>
        </authorList>
    </citation>
    <scope>IDENTIFICATION</scope>
</reference>
<dbReference type="SMART" id="SM00454">
    <property type="entry name" value="SAM"/>
    <property type="match status" value="1"/>
</dbReference>
<evidence type="ECO:0000256" key="1">
    <source>
        <dbReference type="ARBA" id="ARBA00022443"/>
    </source>
</evidence>
<evidence type="ECO:0000313" key="6">
    <source>
        <dbReference type="Ensembl" id="ENSPKIP00000021698.1"/>
    </source>
</evidence>
<dbReference type="CDD" id="cd09561">
    <property type="entry name" value="SAM_SAMSN1"/>
    <property type="match status" value="1"/>
</dbReference>
<dbReference type="GeneTree" id="ENSGT00940000157806"/>
<organism evidence="6 7">
    <name type="scientific">Paramormyrops kingsleyae</name>
    <dbReference type="NCBI Taxonomy" id="1676925"/>
    <lineage>
        <taxon>Eukaryota</taxon>
        <taxon>Metazoa</taxon>
        <taxon>Chordata</taxon>
        <taxon>Craniata</taxon>
        <taxon>Vertebrata</taxon>
        <taxon>Euteleostomi</taxon>
        <taxon>Actinopterygii</taxon>
        <taxon>Neopterygii</taxon>
        <taxon>Teleostei</taxon>
        <taxon>Osteoglossocephala</taxon>
        <taxon>Osteoglossomorpha</taxon>
        <taxon>Osteoglossiformes</taxon>
        <taxon>Mormyridae</taxon>
        <taxon>Paramormyrops</taxon>
    </lineage>
</organism>
<dbReference type="InterPro" id="IPR001660">
    <property type="entry name" value="SAM"/>
</dbReference>
<feature type="domain" description="SH3" evidence="5">
    <location>
        <begin position="147"/>
        <end position="208"/>
    </location>
</feature>
<dbReference type="Gene3D" id="1.10.150.50">
    <property type="entry name" value="Transcription Factor, Ets-1"/>
    <property type="match status" value="1"/>
</dbReference>
<dbReference type="SUPFAM" id="SSF47769">
    <property type="entry name" value="SAM/Pointed domain"/>
    <property type="match status" value="1"/>
</dbReference>
<dbReference type="PANTHER" id="PTHR12301:SF4">
    <property type="entry name" value="SAM DOMAIN-CONTAINING PROTEIN SAMSN-1"/>
    <property type="match status" value="1"/>
</dbReference>
<dbReference type="SMART" id="SM00326">
    <property type="entry name" value="SH3"/>
    <property type="match status" value="1"/>
</dbReference>
<dbReference type="PROSITE" id="PS50002">
    <property type="entry name" value="SH3"/>
    <property type="match status" value="1"/>
</dbReference>
<dbReference type="Pfam" id="PF07653">
    <property type="entry name" value="SH3_2"/>
    <property type="match status" value="1"/>
</dbReference>
<name>A0A3B3RTR2_9TELE</name>
<feature type="compositionally biased region" description="Acidic residues" evidence="4">
    <location>
        <begin position="286"/>
        <end position="296"/>
    </location>
</feature>
<dbReference type="Ensembl" id="ENSPKIT00000002338.1">
    <property type="protein sequence ID" value="ENSPKIP00000021698.1"/>
    <property type="gene ID" value="ENSPKIG00000005985.1"/>
</dbReference>
<dbReference type="PANTHER" id="PTHR12301">
    <property type="entry name" value="SAM-DOMAIN, SH3 AND NUCLEAR LOCALIZATION SIGNALS PROTEIN RELATED"/>
    <property type="match status" value="1"/>
</dbReference>
<sequence>MLSWVREIDDRIKRSASFGRFDALRFSSPARLEEFRTDRRLDGHSVPKGEQDKASTLGKKMRAISMTVRKRMGKSYIKALSEETVEDTGQGHEGQAEGNVQCLRRGNNSLETLYSLSCNSSSSSGVGSRSKNRHSLWLDVELPYTGPFCGRARVHTDFVPSPYDTDSLRLKVGDVIDVISKTPVGIWTGILHDKVGTFKFIYVDLLEEVRRENVRPYRRRKLPMLATLQEFLEKLHLEEHASTLLLNGYQTVEDLRELTEQHLCELNMTDPEQRRLLLATAHSLSDAEDAEDEGAGDPEKGAGAGSPRDSGCYVAPGCSEKAADTTPTAPPCQDAVVVQT</sequence>
<keyword evidence="1 3" id="KW-0728">SH3 domain</keyword>
<dbReference type="InterPro" id="IPR036028">
    <property type="entry name" value="SH3-like_dom_sf"/>
</dbReference>
<feature type="compositionally biased region" description="Basic and acidic residues" evidence="4">
    <location>
        <begin position="38"/>
        <end position="53"/>
    </location>
</feature>
<dbReference type="Pfam" id="PF12485">
    <property type="entry name" value="SPIDER"/>
    <property type="match status" value="1"/>
</dbReference>
<evidence type="ECO:0000256" key="3">
    <source>
        <dbReference type="PROSITE-ProRule" id="PRU00192"/>
    </source>
</evidence>
<protein>
    <submittedName>
        <fullName evidence="6">SAM domain, SH3 domain and nuclear localisation signals 1b</fullName>
    </submittedName>
</protein>
<dbReference type="Proteomes" id="UP000261540">
    <property type="component" value="Unplaced"/>
</dbReference>
<dbReference type="CDD" id="cd11822">
    <property type="entry name" value="SH3_SASH_like"/>
    <property type="match status" value="1"/>
</dbReference>
<dbReference type="Gene3D" id="2.30.30.40">
    <property type="entry name" value="SH3 Domains"/>
    <property type="match status" value="1"/>
</dbReference>
<dbReference type="InterPro" id="IPR001452">
    <property type="entry name" value="SH3_domain"/>
</dbReference>
<feature type="region of interest" description="Disordered" evidence="4">
    <location>
        <begin position="285"/>
        <end position="340"/>
    </location>
</feature>
<dbReference type="InterPro" id="IPR013761">
    <property type="entry name" value="SAM/pointed_sf"/>
</dbReference>
<reference evidence="6" key="2">
    <citation type="submission" date="2025-09" db="UniProtKB">
        <authorList>
            <consortium name="Ensembl"/>
        </authorList>
    </citation>
    <scope>IDENTIFICATION</scope>
</reference>
<feature type="region of interest" description="Disordered" evidence="4">
    <location>
        <begin position="38"/>
        <end position="58"/>
    </location>
</feature>
<dbReference type="InterPro" id="IPR037623">
    <property type="entry name" value="SAMSN1_SAM"/>
</dbReference>